<feature type="chain" id="PRO_5012631897" description="Inositol polyphosphate-related phosphatase domain-containing protein" evidence="1">
    <location>
        <begin position="20"/>
        <end position="297"/>
    </location>
</feature>
<dbReference type="GO" id="GO:0016791">
    <property type="term" value="F:phosphatase activity"/>
    <property type="evidence" value="ECO:0007669"/>
    <property type="project" value="InterPro"/>
</dbReference>
<dbReference type="GO" id="GO:0005737">
    <property type="term" value="C:cytoplasm"/>
    <property type="evidence" value="ECO:0007669"/>
    <property type="project" value="TreeGrafter"/>
</dbReference>
<feature type="domain" description="Inositol polyphosphate-related phosphatase" evidence="2">
    <location>
        <begin position="52"/>
        <end position="287"/>
    </location>
</feature>
<dbReference type="PANTHER" id="PTHR16320">
    <property type="entry name" value="SPHINGOMYELINASE FAMILY MEMBER"/>
    <property type="match status" value="1"/>
</dbReference>
<gene>
    <name evidence="3" type="ORF">AJ79_05915</name>
</gene>
<keyword evidence="4" id="KW-1185">Reference proteome</keyword>
<reference evidence="3 4" key="1">
    <citation type="submission" date="2017-10" db="EMBL/GenBank/DDBJ databases">
        <title>Comparative genomics in systemic dimorphic fungi from Ajellomycetaceae.</title>
        <authorList>
            <person name="Munoz J.F."/>
            <person name="Mcewen J.G."/>
            <person name="Clay O.K."/>
            <person name="Cuomo C.A."/>
        </authorList>
    </citation>
    <scope>NUCLEOTIDE SEQUENCE [LARGE SCALE GENOMIC DNA]</scope>
    <source>
        <strain evidence="3 4">UAMH5409</strain>
    </source>
</reference>
<proteinExistence type="predicted"/>
<evidence type="ECO:0000313" key="3">
    <source>
        <dbReference type="EMBL" id="PGH08724.1"/>
    </source>
</evidence>
<dbReference type="AlphaFoldDB" id="A0A2B7XAQ1"/>
<dbReference type="InterPro" id="IPR036691">
    <property type="entry name" value="Endo/exonu/phosph_ase_sf"/>
</dbReference>
<protein>
    <recommendedName>
        <fullName evidence="2">Inositol polyphosphate-related phosphatase domain-containing protein</fullName>
    </recommendedName>
</protein>
<dbReference type="STRING" id="1447875.A0A2B7XAQ1"/>
<feature type="signal peptide" evidence="1">
    <location>
        <begin position="1"/>
        <end position="19"/>
    </location>
</feature>
<accession>A0A2B7XAQ1</accession>
<evidence type="ECO:0000256" key="1">
    <source>
        <dbReference type="SAM" id="SignalP"/>
    </source>
</evidence>
<comment type="caution">
    <text evidence="3">The sequence shown here is derived from an EMBL/GenBank/DDBJ whole genome shotgun (WGS) entry which is preliminary data.</text>
</comment>
<name>A0A2B7XAQ1_9EURO</name>
<sequence>MFLRTVLSWAAALASLSEAATTGSFSILTFNVAGLPAWLNPNDTPGDKETNAKKIGARLAEHGHDVVHLQEDFNYHTHIYETDNHPHRTATSGGVPFGSGLNTVANYPWTDFERIKWDDCSLNSGDCLTPKGFTFMRLQLDEGVSIDMYNLHADAGSDSRDIDARKSNFQQMADYIAENSVNNAVIVAGDMNFRYTTTDEGLRGFLDQTGLRDPWVDLVLNGVAPEEGIEATVCENPTTINTCETVDKVFYRGSTSIQLEATSWSYDSSRFLQANGDTLSDHIPVTTNFTWKLTSSY</sequence>
<dbReference type="PANTHER" id="PTHR16320:SF1">
    <property type="entry name" value="SPHINGOMYELINASE DDB_G0288017"/>
    <property type="match status" value="1"/>
</dbReference>
<dbReference type="OrthoDB" id="40902at2759"/>
<dbReference type="InterPro" id="IPR038772">
    <property type="entry name" value="Sph/SMPD2-like"/>
</dbReference>
<dbReference type="Gene3D" id="3.60.10.10">
    <property type="entry name" value="Endonuclease/exonuclease/phosphatase"/>
    <property type="match status" value="1"/>
</dbReference>
<evidence type="ECO:0000313" key="4">
    <source>
        <dbReference type="Proteomes" id="UP000223968"/>
    </source>
</evidence>
<dbReference type="EMBL" id="PDNB01000099">
    <property type="protein sequence ID" value="PGH08724.1"/>
    <property type="molecule type" value="Genomic_DNA"/>
</dbReference>
<dbReference type="Proteomes" id="UP000223968">
    <property type="component" value="Unassembled WGS sequence"/>
</dbReference>
<dbReference type="Pfam" id="PF22669">
    <property type="entry name" value="Exo_endo_phos2"/>
    <property type="match status" value="1"/>
</dbReference>
<organism evidence="3 4">
    <name type="scientific">Helicocarpus griseus UAMH5409</name>
    <dbReference type="NCBI Taxonomy" id="1447875"/>
    <lineage>
        <taxon>Eukaryota</taxon>
        <taxon>Fungi</taxon>
        <taxon>Dikarya</taxon>
        <taxon>Ascomycota</taxon>
        <taxon>Pezizomycotina</taxon>
        <taxon>Eurotiomycetes</taxon>
        <taxon>Eurotiomycetidae</taxon>
        <taxon>Onygenales</taxon>
        <taxon>Ajellomycetaceae</taxon>
        <taxon>Helicocarpus</taxon>
    </lineage>
</organism>
<dbReference type="GO" id="GO:0046856">
    <property type="term" value="P:phosphatidylinositol dephosphorylation"/>
    <property type="evidence" value="ECO:0007669"/>
    <property type="project" value="InterPro"/>
</dbReference>
<dbReference type="GO" id="GO:0004767">
    <property type="term" value="F:sphingomyelin phosphodiesterase activity"/>
    <property type="evidence" value="ECO:0007669"/>
    <property type="project" value="InterPro"/>
</dbReference>
<dbReference type="InterPro" id="IPR000300">
    <property type="entry name" value="IPPc"/>
</dbReference>
<keyword evidence="1" id="KW-0732">Signal</keyword>
<dbReference type="SUPFAM" id="SSF56219">
    <property type="entry name" value="DNase I-like"/>
    <property type="match status" value="1"/>
</dbReference>
<evidence type="ECO:0000259" key="2">
    <source>
        <dbReference type="Pfam" id="PF22669"/>
    </source>
</evidence>